<feature type="active site" description="Charge relay system" evidence="9">
    <location>
        <position position="261"/>
    </location>
</feature>
<dbReference type="Pfam" id="PF00082">
    <property type="entry name" value="Peptidase_S8"/>
    <property type="match status" value="1"/>
</dbReference>
<dbReference type="PRINTS" id="PR00723">
    <property type="entry name" value="SUBTILISIN"/>
</dbReference>
<dbReference type="CDD" id="cd04818">
    <property type="entry name" value="PA_subtilisin_1"/>
    <property type="match status" value="1"/>
</dbReference>
<feature type="domain" description="Subtilisin-like protease fibronectin type-III" evidence="14">
    <location>
        <begin position="718"/>
        <end position="824"/>
    </location>
</feature>
<organism evidence="15 16">
    <name type="scientific">Colwellia asteriadis</name>
    <dbReference type="NCBI Taxonomy" id="517723"/>
    <lineage>
        <taxon>Bacteria</taxon>
        <taxon>Pseudomonadati</taxon>
        <taxon>Pseudomonadota</taxon>
        <taxon>Gammaproteobacteria</taxon>
        <taxon>Alteromonadales</taxon>
        <taxon>Colwelliaceae</taxon>
        <taxon>Colwellia</taxon>
    </lineage>
</organism>
<protein>
    <recommendedName>
        <fullName evidence="17">Serine protease</fullName>
    </recommendedName>
</protein>
<dbReference type="Gene3D" id="3.50.30.30">
    <property type="match status" value="1"/>
</dbReference>
<dbReference type="InterPro" id="IPR046450">
    <property type="entry name" value="PA_dom_sf"/>
</dbReference>
<feature type="active site" description="Charge relay system" evidence="9">
    <location>
        <position position="609"/>
    </location>
</feature>
<dbReference type="InterPro" id="IPR034197">
    <property type="entry name" value="Peptidases_S8_3"/>
</dbReference>
<evidence type="ECO:0000256" key="2">
    <source>
        <dbReference type="ARBA" id="ARBA00011073"/>
    </source>
</evidence>
<dbReference type="InterPro" id="IPR045051">
    <property type="entry name" value="SBT"/>
</dbReference>
<dbReference type="CDD" id="cd04852">
    <property type="entry name" value="Peptidases_S8_3"/>
    <property type="match status" value="1"/>
</dbReference>
<dbReference type="InterPro" id="IPR003137">
    <property type="entry name" value="PA_domain"/>
</dbReference>
<dbReference type="Proteomes" id="UP001500021">
    <property type="component" value="Unassembled WGS sequence"/>
</dbReference>
<comment type="caution">
    <text evidence="15">The sequence shown here is derived from an EMBL/GenBank/DDBJ whole genome shotgun (WGS) entry which is preliminary data.</text>
</comment>
<feature type="active site" description="Charge relay system" evidence="9">
    <location>
        <position position="187"/>
    </location>
</feature>
<evidence type="ECO:0000256" key="6">
    <source>
        <dbReference type="ARBA" id="ARBA00022801"/>
    </source>
</evidence>
<keyword evidence="5" id="KW-0732">Signal</keyword>
<dbReference type="Pfam" id="PF02225">
    <property type="entry name" value="PA"/>
    <property type="match status" value="1"/>
</dbReference>
<evidence type="ECO:0008006" key="17">
    <source>
        <dbReference type="Google" id="ProtNLM"/>
    </source>
</evidence>
<keyword evidence="6 9" id="KW-0378">Hydrolase</keyword>
<evidence type="ECO:0000259" key="12">
    <source>
        <dbReference type="Pfam" id="PF02225"/>
    </source>
</evidence>
<keyword evidence="16" id="KW-1185">Reference proteome</keyword>
<dbReference type="InterPro" id="IPR037045">
    <property type="entry name" value="S8pro/Inhibitor_I9_sf"/>
</dbReference>
<keyword evidence="3" id="KW-0964">Secreted</keyword>
<feature type="domain" description="Peptidase S8/S53" evidence="11">
    <location>
        <begin position="178"/>
        <end position="663"/>
    </location>
</feature>
<dbReference type="RefSeq" id="WP_343813409.1">
    <property type="nucleotide sequence ID" value="NZ_BAAAFA010000001.1"/>
</dbReference>
<dbReference type="PANTHER" id="PTHR10795">
    <property type="entry name" value="PROPROTEIN CONVERTASE SUBTILISIN/KEXIN"/>
    <property type="match status" value="1"/>
</dbReference>
<dbReference type="PROSITE" id="PS00138">
    <property type="entry name" value="SUBTILASE_SER"/>
    <property type="match status" value="1"/>
</dbReference>
<reference evidence="16" key="1">
    <citation type="journal article" date="2019" name="Int. J. Syst. Evol. Microbiol.">
        <title>The Global Catalogue of Microorganisms (GCM) 10K type strain sequencing project: providing services to taxonomists for standard genome sequencing and annotation.</title>
        <authorList>
            <consortium name="The Broad Institute Genomics Platform"/>
            <consortium name="The Broad Institute Genome Sequencing Center for Infectious Disease"/>
            <person name="Wu L."/>
            <person name="Ma J."/>
        </authorList>
    </citation>
    <scope>NUCLEOTIDE SEQUENCE [LARGE SCALE GENOMIC DNA]</scope>
    <source>
        <strain evidence="16">JCM 15608</strain>
    </source>
</reference>
<dbReference type="EMBL" id="BAAAFA010000001">
    <property type="protein sequence ID" value="GAA0809905.1"/>
    <property type="molecule type" value="Genomic_DNA"/>
</dbReference>
<sequence length="1048" mass="109971">MQLKRSILGSVITLTLATSSYANEVSVDRNQLKLAGDSLSHTAQATETASYIVQLKGQSSIEKAKDIGELLPSNQQVAVAGNNYNANTPAMRAYHLALETKQKSVAQDIGSIDINYSFKHTFNGFSAILSPSQKASLENHPDVIGVWEDKVQHVSTANTPKFLGLTSETGQHTLDIKGEDIVIGIIDTGIWPENPSFSDDGSYSDPSTLGWLGACDSGLDEAFSCNNKLIGARYFKDSFENAYDIQYDLGEIDSPRDASGHGSHTAGTAAGNEGVASTVNINGYAANTGQISGMAPRARIAAYKACWNDSYKDPITGDSQAGCMYGDTMAAIDQAVADGVDVINYSIGGSRTDLTTPPTAAMLRASDAGVFVAVSAGNSGRDGPETIGTPAPWITTVGASTYDGTALTQGLTYSSRSPQETIVAVEGAITKPLGQSGTIIENVVIAEPLVACFDGGVASELDNAASIAGNIALISRGGCPFSEKVERAQLAGAKAVIVYSTDDTPIIMGGDGAFDIPGVMISKTNGDALNIAITGGEVVEVTLSPETFASTPVIGNIMGDFSSLGPNTASYDIIKPDITAPGVKILAAYSENPVSSASGDSFRYLQGTSMAAPHIAGIAALFKESNSTWSPAQIKSAMMTNAYQDVMKPDGVTPADPFNFGAGHVAPVASLNPGLLYDTNTADYLAFLCGIGNESYVESMGVTCTSLEESGFSLDPSQLNLPSIGIAELQAPETITRTVSNASASASSYTATIEAPLGIDVQLQTFDANGVINPSNTLDVAVDGTASYALTFTKTEATETDVWKFGAITWTDNSGHSVRSPIAVKAIADIKIEVPVQVSGLLERGRYRFPVKYNYTGATSINYTGLVAPFGSSRTVTQDDNATFSFNEPGLGFHGFTIPEGTQVARFSLRSGLVDVADANLDFYLYHCVNWSCSSVDSATSGDSNEDIILTNPVAANDSATGNLYIAFVHGKDLKGAESTDYTMMGWVADQAFSSTRIISSSRAIKGRYNYTTITTRDLTPGMIYMGAVTYYNADGDVEGTTVLELGN</sequence>
<dbReference type="Gene3D" id="2.60.40.2310">
    <property type="match status" value="1"/>
</dbReference>
<evidence type="ECO:0000256" key="1">
    <source>
        <dbReference type="ARBA" id="ARBA00004613"/>
    </source>
</evidence>
<evidence type="ECO:0000259" key="14">
    <source>
        <dbReference type="Pfam" id="PF17766"/>
    </source>
</evidence>
<evidence type="ECO:0000256" key="4">
    <source>
        <dbReference type="ARBA" id="ARBA00022670"/>
    </source>
</evidence>
<keyword evidence="4 9" id="KW-0645">Protease</keyword>
<feature type="domain" description="Inhibitor I9" evidence="13">
    <location>
        <begin position="50"/>
        <end position="152"/>
    </location>
</feature>
<dbReference type="SUPFAM" id="SSF52025">
    <property type="entry name" value="PA domain"/>
    <property type="match status" value="1"/>
</dbReference>
<keyword evidence="8" id="KW-0325">Glycoprotein</keyword>
<gene>
    <name evidence="15" type="ORF">GCM10009111_00010</name>
</gene>
<dbReference type="InterPro" id="IPR041469">
    <property type="entry name" value="Subtilisin-like_FN3"/>
</dbReference>
<dbReference type="Gene3D" id="3.40.50.200">
    <property type="entry name" value="Peptidase S8/S53 domain"/>
    <property type="match status" value="1"/>
</dbReference>
<dbReference type="PROSITE" id="PS51892">
    <property type="entry name" value="SUBTILASE"/>
    <property type="match status" value="1"/>
</dbReference>
<feature type="domain" description="PA" evidence="12">
    <location>
        <begin position="448"/>
        <end position="529"/>
    </location>
</feature>
<dbReference type="SUPFAM" id="SSF52743">
    <property type="entry name" value="Subtilisin-like"/>
    <property type="match status" value="1"/>
</dbReference>
<dbReference type="InterPro" id="IPR000209">
    <property type="entry name" value="Peptidase_S8/S53_dom"/>
</dbReference>
<evidence type="ECO:0000256" key="8">
    <source>
        <dbReference type="ARBA" id="ARBA00023180"/>
    </source>
</evidence>
<evidence type="ECO:0000259" key="13">
    <source>
        <dbReference type="Pfam" id="PF05922"/>
    </source>
</evidence>
<evidence type="ECO:0000256" key="7">
    <source>
        <dbReference type="ARBA" id="ARBA00022825"/>
    </source>
</evidence>
<dbReference type="InterPro" id="IPR023828">
    <property type="entry name" value="Peptidase_S8_Ser-AS"/>
</dbReference>
<evidence type="ECO:0000256" key="3">
    <source>
        <dbReference type="ARBA" id="ARBA00022525"/>
    </source>
</evidence>
<evidence type="ECO:0000256" key="5">
    <source>
        <dbReference type="ARBA" id="ARBA00022729"/>
    </source>
</evidence>
<dbReference type="PROSITE" id="PS00136">
    <property type="entry name" value="SUBTILASE_ASP"/>
    <property type="match status" value="1"/>
</dbReference>
<dbReference type="InterPro" id="IPR010259">
    <property type="entry name" value="S8pro/Inhibitor_I9"/>
</dbReference>
<proteinExistence type="inferred from homology"/>
<comment type="similarity">
    <text evidence="2 9 10">Belongs to the peptidase S8 family.</text>
</comment>
<dbReference type="Pfam" id="PF05922">
    <property type="entry name" value="Inhibitor_I9"/>
    <property type="match status" value="1"/>
</dbReference>
<dbReference type="InterPro" id="IPR036852">
    <property type="entry name" value="Peptidase_S8/S53_dom_sf"/>
</dbReference>
<evidence type="ECO:0000313" key="16">
    <source>
        <dbReference type="Proteomes" id="UP001500021"/>
    </source>
</evidence>
<dbReference type="Pfam" id="PF17766">
    <property type="entry name" value="fn3_6"/>
    <property type="match status" value="1"/>
</dbReference>
<comment type="subcellular location">
    <subcellularLocation>
        <location evidence="1">Secreted</location>
    </subcellularLocation>
</comment>
<dbReference type="InterPro" id="IPR015500">
    <property type="entry name" value="Peptidase_S8_subtilisin-rel"/>
</dbReference>
<evidence type="ECO:0000256" key="10">
    <source>
        <dbReference type="RuleBase" id="RU003355"/>
    </source>
</evidence>
<evidence type="ECO:0000259" key="11">
    <source>
        <dbReference type="Pfam" id="PF00082"/>
    </source>
</evidence>
<dbReference type="Gene3D" id="3.30.70.80">
    <property type="entry name" value="Peptidase S8 propeptide/proteinase inhibitor I9"/>
    <property type="match status" value="1"/>
</dbReference>
<keyword evidence="7 9" id="KW-0720">Serine protease</keyword>
<dbReference type="InterPro" id="IPR023827">
    <property type="entry name" value="Peptidase_S8_Asp-AS"/>
</dbReference>
<name>A0ABP3WBE7_9GAMM</name>
<evidence type="ECO:0000313" key="15">
    <source>
        <dbReference type="EMBL" id="GAA0809905.1"/>
    </source>
</evidence>
<evidence type="ECO:0000256" key="9">
    <source>
        <dbReference type="PROSITE-ProRule" id="PRU01240"/>
    </source>
</evidence>
<accession>A0ABP3WBE7</accession>